<accession>A0A1D2NHD4</accession>
<feature type="region of interest" description="Disordered" evidence="1">
    <location>
        <begin position="37"/>
        <end position="67"/>
    </location>
</feature>
<evidence type="ECO:0000256" key="1">
    <source>
        <dbReference type="SAM" id="MobiDB-lite"/>
    </source>
</evidence>
<protein>
    <submittedName>
        <fullName evidence="2">Uncharacterized protein</fullName>
    </submittedName>
</protein>
<gene>
    <name evidence="2" type="ORF">Ocin01_02055</name>
</gene>
<feature type="compositionally biased region" description="Polar residues" evidence="1">
    <location>
        <begin position="39"/>
        <end position="64"/>
    </location>
</feature>
<dbReference type="Proteomes" id="UP000094527">
    <property type="component" value="Unassembled WGS sequence"/>
</dbReference>
<dbReference type="AlphaFoldDB" id="A0A1D2NHD4"/>
<organism evidence="2 3">
    <name type="scientific">Orchesella cincta</name>
    <name type="common">Springtail</name>
    <name type="synonym">Podura cincta</name>
    <dbReference type="NCBI Taxonomy" id="48709"/>
    <lineage>
        <taxon>Eukaryota</taxon>
        <taxon>Metazoa</taxon>
        <taxon>Ecdysozoa</taxon>
        <taxon>Arthropoda</taxon>
        <taxon>Hexapoda</taxon>
        <taxon>Collembola</taxon>
        <taxon>Entomobryomorpha</taxon>
        <taxon>Entomobryoidea</taxon>
        <taxon>Orchesellidae</taxon>
        <taxon>Orchesellinae</taxon>
        <taxon>Orchesella</taxon>
    </lineage>
</organism>
<reference evidence="2 3" key="1">
    <citation type="journal article" date="2016" name="Genome Biol. Evol.">
        <title>Gene Family Evolution Reflects Adaptation to Soil Environmental Stressors in the Genome of the Collembolan Orchesella cincta.</title>
        <authorList>
            <person name="Faddeeva-Vakhrusheva A."/>
            <person name="Derks M.F."/>
            <person name="Anvar S.Y."/>
            <person name="Agamennone V."/>
            <person name="Suring W."/>
            <person name="Smit S."/>
            <person name="van Straalen N.M."/>
            <person name="Roelofs D."/>
        </authorList>
    </citation>
    <scope>NUCLEOTIDE SEQUENCE [LARGE SCALE GENOMIC DNA]</scope>
    <source>
        <tissue evidence="2">Mixed pool</tissue>
    </source>
</reference>
<proteinExistence type="predicted"/>
<name>A0A1D2NHD4_ORCCI</name>
<evidence type="ECO:0000313" key="2">
    <source>
        <dbReference type="EMBL" id="ODN04622.1"/>
    </source>
</evidence>
<sequence>MSLSYKLDKGHCLFCPTIKIKLVVVVMPAPSSMLGRHANSLNSANGNGRVDSTSQPPPRNSNGLSEVGASASAVASTTSFYDEVFASKLVSESKTLLWEIKDFESVFGQQVEKAMNFEFEVGRLGSMERHLPRRSRWKVMFDGQSDMPGFPPALRVLLLSPENKTIFYRLEACIVNGSSTEKECGDERLKLTSIHFQEGRNDCDTFDNLHSFALGRADFVSNVRRYIYEGSLFVKIVMKVLEDSSTH</sequence>
<evidence type="ECO:0000313" key="3">
    <source>
        <dbReference type="Proteomes" id="UP000094527"/>
    </source>
</evidence>
<comment type="caution">
    <text evidence="2">The sequence shown here is derived from an EMBL/GenBank/DDBJ whole genome shotgun (WGS) entry which is preliminary data.</text>
</comment>
<keyword evidence="3" id="KW-1185">Reference proteome</keyword>
<dbReference type="EMBL" id="LJIJ01000039">
    <property type="protein sequence ID" value="ODN04622.1"/>
    <property type="molecule type" value="Genomic_DNA"/>
</dbReference>